<sequence>MDDYQQLRGNYLNEVINTFTQGLRALPTDAVTRVKNFLVEYLGKPAQPVPFGGRERDFQQLDGWLADELAAPYLLLAAPAGRGKSALLLRWCLQLFKRNGLAIVYFPVSIRFRTNLAIVTFPALATLLATLHGEQIPQDPNLSEEFWRNLFRDYIARPLPDGRRLLLVLDGIDEAADWSAGPGLFPDRPPEGIRIILSARSLANDQGADSWLQRLGWTRAGLARTLELMPLDRSGIANVLQQMGFPLDLLSARFDIIAELYRLSEGDPLLIRLYVDDLWKRGDAVMHFTQQDLRAIHPGLEGYFERWWKEQRQLWQQEAPQREAAVQLVLNLLACALGPLSKRDIISLVVKDAPFSRDELEQHLSPLARFVTGDGIHQGYVFSHPRLANYFYEERLSAAERQDVEQRFLDWGAHTLAALNEARLSPERASPYIVQYYGAHLERAQSDAATLLTLVSDGWRRAWEKLDRAQAGFLGDVDRAWRAIEREDRAAAQDGKIAPYIGGEVRSLLCQVSINSMTSGISAKLMLEAVKTGTWTPAQGLACLRLIPDLATRGLELVALAPYVQEPVRTDILHEAFDTVLSIKDEYARFDAIIAMAPGLSEDLLFQVLDAARAIEDEADRAGILAELAPRLAAFPALQENATELAQEIEDEEYRALAYEGFAAHSSSAQRQKLLELVGEIAEERYRIPVLIALVPHLPENGLLAILQQANDILDGLARMRLLTELIIYLPQPWRAEALAMTWELERNIDDHDYRIEALIKLAPYLKSNESNEGSQLKLALREAQMLWDERAKGQLLTALIPHIPDELLPELLQVVLAMKSDEECAAILVTLLPRLKEEQIERVLDRAQNIWDEGCRANLLAVTGSYLPEKLVSRWLEVLRTIDDPGYCVWVLAEVDDPLQSMLVGMQYDISTIFQAMTDREERLQTLLAIAPRLSDEALARLFSFMLPEIFDFTWRVHSEERSAHILTKLGRRLPPERLNRALETTAGFFNEAYQAQVLTELAPRLHGGWLSKALDIVRGMKGRDKRAQVLEVLASSLPEERKGERVQELLQVLQLIKDEKERTDFIIAYLHWPDTMLALEQERMMLDAIQTLNESRHRARSLEALAPHLSSKSFERVLSSVEHLGSEEDQAQVLEALAPYAPEGAFATFLRLLFTLQHPHWHTTILAKAAPHLEEKTIDGLMEMAFLVPNQQWREELLEALAPYIPDAYYRFAWESALTMQNRGRQLTILRALAPRLGDSKVSVAWWDAIIADEAQNEQWWLLRVLAPHFPEATFMQAWNAALDIDDASMRTQALYTLAPYLRDAQIGQIEQVVAVANNSRFYWGLLERLAPRVPEEYMARFFTLVQGITQEELRVQALIGLLPRLPSELWPQLWEELSELRTERSIARLIAAMLPYVSNEVLPAIWEGIRAMNNAEQWMLAATAFRPYAKQEQVAAMVRTVLTLPYDNQQVSMLEELAPYLTEAQKIEAIEDLLALQEQEKDAGPPEMVNWNNQWRAKLLTILIAHLSQHIATWLPTLLVMLQATRIEEDQAWIIGRLPADLPDEYIEKVVEIIWPMTSRYYQMEAMRCLQQSSSGAGRTKILELALERMRKTGEAEIAILVLREAHGAQERKERTLLYLLLNEALHLLGHQTRREVLPLLTALFATMLTTGDQRAVQEAGKAVLEIGSWWP</sequence>
<proteinExistence type="predicted"/>
<dbReference type="SUPFAM" id="SSF48371">
    <property type="entry name" value="ARM repeat"/>
    <property type="match status" value="1"/>
</dbReference>
<dbReference type="InterPro" id="IPR016024">
    <property type="entry name" value="ARM-type_fold"/>
</dbReference>
<dbReference type="SUPFAM" id="SSF52540">
    <property type="entry name" value="P-loop containing nucleoside triphosphate hydrolases"/>
    <property type="match status" value="1"/>
</dbReference>
<name>A0ABQ6G5G3_9CHLR</name>
<dbReference type="EMBL" id="BSRI01000002">
    <property type="protein sequence ID" value="GLV61112.1"/>
    <property type="molecule type" value="Genomic_DNA"/>
</dbReference>
<keyword evidence="2" id="KW-1185">Reference proteome</keyword>
<evidence type="ECO:0000313" key="2">
    <source>
        <dbReference type="Proteomes" id="UP001344906"/>
    </source>
</evidence>
<accession>A0ABQ6G5G3</accession>
<dbReference type="Proteomes" id="UP001344906">
    <property type="component" value="Unassembled WGS sequence"/>
</dbReference>
<dbReference type="InterPro" id="IPR027417">
    <property type="entry name" value="P-loop_NTPase"/>
</dbReference>
<reference evidence="1 2" key="1">
    <citation type="submission" date="2023-02" db="EMBL/GenBank/DDBJ databases">
        <title>Dictyobacter halimunensis sp. nov., a new member of the class Ktedonobacteria from forest soil in a geothermal area.</title>
        <authorList>
            <person name="Rachmania M.K."/>
            <person name="Ningsih F."/>
            <person name="Sakai Y."/>
            <person name="Yabe S."/>
            <person name="Yokota A."/>
            <person name="Sjamsuridzal W."/>
        </authorList>
    </citation>
    <scope>NUCLEOTIDE SEQUENCE [LARGE SCALE GENOMIC DNA]</scope>
    <source>
        <strain evidence="1 2">S3.2.2.5</strain>
    </source>
</reference>
<dbReference type="Gene3D" id="3.40.50.300">
    <property type="entry name" value="P-loop containing nucleotide triphosphate hydrolases"/>
    <property type="match status" value="1"/>
</dbReference>
<organism evidence="1 2">
    <name type="scientific">Dictyobacter halimunensis</name>
    <dbReference type="NCBI Taxonomy" id="3026934"/>
    <lineage>
        <taxon>Bacteria</taxon>
        <taxon>Bacillati</taxon>
        <taxon>Chloroflexota</taxon>
        <taxon>Ktedonobacteria</taxon>
        <taxon>Ktedonobacterales</taxon>
        <taxon>Dictyobacteraceae</taxon>
        <taxon>Dictyobacter</taxon>
    </lineage>
</organism>
<evidence type="ECO:0008006" key="3">
    <source>
        <dbReference type="Google" id="ProtNLM"/>
    </source>
</evidence>
<dbReference type="RefSeq" id="WP_338258409.1">
    <property type="nucleotide sequence ID" value="NZ_BSRI01000002.1"/>
</dbReference>
<protein>
    <recommendedName>
        <fullName evidence="3">NACHT domain-containing protein</fullName>
    </recommendedName>
</protein>
<gene>
    <name evidence="1" type="ORF">KDH_79290</name>
</gene>
<comment type="caution">
    <text evidence="1">The sequence shown here is derived from an EMBL/GenBank/DDBJ whole genome shotgun (WGS) entry which is preliminary data.</text>
</comment>
<evidence type="ECO:0000313" key="1">
    <source>
        <dbReference type="EMBL" id="GLV61112.1"/>
    </source>
</evidence>